<comment type="caution">
    <text evidence="1">The sequence shown here is derived from an EMBL/GenBank/DDBJ whole genome shotgun (WGS) entry which is preliminary data.</text>
</comment>
<dbReference type="OrthoDB" id="5652296at2"/>
<evidence type="ECO:0008006" key="3">
    <source>
        <dbReference type="Google" id="ProtNLM"/>
    </source>
</evidence>
<dbReference type="STRING" id="947033.Lste_3556"/>
<keyword evidence="2" id="KW-1185">Reference proteome</keyword>
<dbReference type="EMBL" id="LNYY01000021">
    <property type="protein sequence ID" value="KTD67350.1"/>
    <property type="molecule type" value="Genomic_DNA"/>
</dbReference>
<protein>
    <recommendedName>
        <fullName evidence="3">DUF2802 domain-containing protein</fullName>
    </recommendedName>
</protein>
<dbReference type="PATRIC" id="fig|947033.5.peg.3781"/>
<name>A0A0W0ZEW8_9GAMM</name>
<dbReference type="AlphaFoldDB" id="A0A0W0ZEW8"/>
<dbReference type="InterPro" id="IPR021244">
    <property type="entry name" value="DUF2802"/>
</dbReference>
<dbReference type="RefSeq" id="WP_058512344.1">
    <property type="nucleotide sequence ID" value="NZ_DAIOMV010000001.1"/>
</dbReference>
<accession>A0A0W0ZEW8</accession>
<evidence type="ECO:0000313" key="1">
    <source>
        <dbReference type="EMBL" id="KTD67350.1"/>
    </source>
</evidence>
<proteinExistence type="predicted"/>
<gene>
    <name evidence="1" type="ORF">Lste_3556</name>
</gene>
<organism evidence="1 2">
    <name type="scientific">Legionella steelei</name>
    <dbReference type="NCBI Taxonomy" id="947033"/>
    <lineage>
        <taxon>Bacteria</taxon>
        <taxon>Pseudomonadati</taxon>
        <taxon>Pseudomonadota</taxon>
        <taxon>Gammaproteobacteria</taxon>
        <taxon>Legionellales</taxon>
        <taxon>Legionellaceae</taxon>
        <taxon>Legionella</taxon>
    </lineage>
</organism>
<reference evidence="1 2" key="1">
    <citation type="submission" date="2015-11" db="EMBL/GenBank/DDBJ databases">
        <title>Genomic analysis of 38 Legionella species identifies large and diverse effector repertoires.</title>
        <authorList>
            <person name="Burstein D."/>
            <person name="Amaro F."/>
            <person name="Zusman T."/>
            <person name="Lifshitz Z."/>
            <person name="Cohen O."/>
            <person name="Gilbert J.A."/>
            <person name="Pupko T."/>
            <person name="Shuman H.A."/>
            <person name="Segal G."/>
        </authorList>
    </citation>
    <scope>NUCLEOTIDE SEQUENCE [LARGE SCALE GENOMIC DNA]</scope>
    <source>
        <strain evidence="1 2">IMVS3376</strain>
    </source>
</reference>
<dbReference type="Pfam" id="PF10975">
    <property type="entry name" value="DUF2802"/>
    <property type="match status" value="1"/>
</dbReference>
<evidence type="ECO:0000313" key="2">
    <source>
        <dbReference type="Proteomes" id="UP000054926"/>
    </source>
</evidence>
<dbReference type="Proteomes" id="UP000054926">
    <property type="component" value="Unassembled WGS sequence"/>
</dbReference>
<sequence>MIIFLSCLNVIIFSLVVNYLLNQRKKLIDIQEKLETQQKLIDQIIKDHPMLVHADLLFSKQLKEINTQLISMDNQIQDLENKRENDGGYRHALRILEMGGNRDEIVDSCHLSPAEADLLMNLQAYRTAMKTP</sequence>